<name>A0A9D2PDY1_9FIRM</name>
<dbReference type="HAMAP" id="MF_00262">
    <property type="entry name" value="MinE"/>
    <property type="match status" value="1"/>
</dbReference>
<dbReference type="InterPro" id="IPR036707">
    <property type="entry name" value="MinE_sf"/>
</dbReference>
<comment type="function">
    <text evidence="2 3">Prevents the cell division inhibition by proteins MinC and MinD at internal division sites while permitting inhibition at polar sites. This ensures cell division at the proper site by restricting the formation of a division septum at the midpoint of the long axis of the cell.</text>
</comment>
<reference evidence="4" key="2">
    <citation type="submission" date="2021-04" db="EMBL/GenBank/DDBJ databases">
        <authorList>
            <person name="Gilroy R."/>
        </authorList>
    </citation>
    <scope>NUCLEOTIDE SEQUENCE</scope>
    <source>
        <strain evidence="4">CHK183-5548</strain>
    </source>
</reference>
<dbReference type="AlphaFoldDB" id="A0A9D2PDY1"/>
<organism evidence="4 5">
    <name type="scientific">Candidatus Lachnoclostridium pullistercoris</name>
    <dbReference type="NCBI Taxonomy" id="2838632"/>
    <lineage>
        <taxon>Bacteria</taxon>
        <taxon>Bacillati</taxon>
        <taxon>Bacillota</taxon>
        <taxon>Clostridia</taxon>
        <taxon>Lachnospirales</taxon>
        <taxon>Lachnospiraceae</taxon>
    </lineage>
</organism>
<dbReference type="SUPFAM" id="SSF55229">
    <property type="entry name" value="Cell division protein MinE topological specificity domain"/>
    <property type="match status" value="1"/>
</dbReference>
<sequence>MRILSGLQRKNSGELAKDRLRLILIADKTDCSPGMIEMVKEDLAAAVSRYMEIDRRGIQIQIREETAAAGRKIPALYANIPILHMGNKGTF</sequence>
<proteinExistence type="inferred from homology"/>
<evidence type="ECO:0000256" key="3">
    <source>
        <dbReference type="HAMAP-Rule" id="MF_00262"/>
    </source>
</evidence>
<dbReference type="GO" id="GO:0051301">
    <property type="term" value="P:cell division"/>
    <property type="evidence" value="ECO:0007669"/>
    <property type="project" value="UniProtKB-KW"/>
</dbReference>
<comment type="caution">
    <text evidence="4">The sequence shown here is derived from an EMBL/GenBank/DDBJ whole genome shotgun (WGS) entry which is preliminary data.</text>
</comment>
<reference evidence="4" key="1">
    <citation type="journal article" date="2021" name="PeerJ">
        <title>Extensive microbial diversity within the chicken gut microbiome revealed by metagenomics and culture.</title>
        <authorList>
            <person name="Gilroy R."/>
            <person name="Ravi A."/>
            <person name="Getino M."/>
            <person name="Pursley I."/>
            <person name="Horton D.L."/>
            <person name="Alikhan N.F."/>
            <person name="Baker D."/>
            <person name="Gharbi K."/>
            <person name="Hall N."/>
            <person name="Watson M."/>
            <person name="Adriaenssens E.M."/>
            <person name="Foster-Nyarko E."/>
            <person name="Jarju S."/>
            <person name="Secka A."/>
            <person name="Antonio M."/>
            <person name="Oren A."/>
            <person name="Chaudhuri R.R."/>
            <person name="La Ragione R."/>
            <person name="Hildebrand F."/>
            <person name="Pallen M.J."/>
        </authorList>
    </citation>
    <scope>NUCLEOTIDE SEQUENCE</scope>
    <source>
        <strain evidence="4">CHK183-5548</strain>
    </source>
</reference>
<dbReference type="NCBIfam" id="TIGR01215">
    <property type="entry name" value="minE"/>
    <property type="match status" value="1"/>
</dbReference>
<dbReference type="Proteomes" id="UP000823883">
    <property type="component" value="Unassembled WGS sequence"/>
</dbReference>
<evidence type="ECO:0000313" key="4">
    <source>
        <dbReference type="EMBL" id="HJC47720.1"/>
    </source>
</evidence>
<evidence type="ECO:0000313" key="5">
    <source>
        <dbReference type="Proteomes" id="UP000823883"/>
    </source>
</evidence>
<dbReference type="Gene3D" id="3.30.1070.10">
    <property type="entry name" value="Cell division topological specificity factor MinE"/>
    <property type="match status" value="1"/>
</dbReference>
<accession>A0A9D2PDY1</accession>
<dbReference type="InterPro" id="IPR005527">
    <property type="entry name" value="MinE"/>
</dbReference>
<evidence type="ECO:0000256" key="1">
    <source>
        <dbReference type="ARBA" id="ARBA00008168"/>
    </source>
</evidence>
<protein>
    <recommendedName>
        <fullName evidence="3">Cell division topological specificity factor</fullName>
    </recommendedName>
</protein>
<dbReference type="Pfam" id="PF03776">
    <property type="entry name" value="MinE"/>
    <property type="match status" value="1"/>
</dbReference>
<dbReference type="GO" id="GO:0032955">
    <property type="term" value="P:regulation of division septum assembly"/>
    <property type="evidence" value="ECO:0007669"/>
    <property type="project" value="InterPro"/>
</dbReference>
<dbReference type="EMBL" id="DWWL01000044">
    <property type="protein sequence ID" value="HJC47720.1"/>
    <property type="molecule type" value="Genomic_DNA"/>
</dbReference>
<keyword evidence="3 4" id="KW-0132">Cell division</keyword>
<comment type="similarity">
    <text evidence="1 3">Belongs to the MinE family.</text>
</comment>
<gene>
    <name evidence="3 4" type="primary">minE</name>
    <name evidence="4" type="ORF">IAA04_06680</name>
</gene>
<keyword evidence="3" id="KW-0131">Cell cycle</keyword>
<evidence type="ECO:0000256" key="2">
    <source>
        <dbReference type="ARBA" id="ARBA00025265"/>
    </source>
</evidence>